<accession>A0A498NPE0</accession>
<feature type="region of interest" description="Disordered" evidence="1">
    <location>
        <begin position="51"/>
        <end position="76"/>
    </location>
</feature>
<evidence type="ECO:0000313" key="2">
    <source>
        <dbReference type="EMBL" id="RXN33912.1"/>
    </source>
</evidence>
<name>A0A498NPE0_LABRO</name>
<evidence type="ECO:0000256" key="1">
    <source>
        <dbReference type="SAM" id="MobiDB-lite"/>
    </source>
</evidence>
<feature type="compositionally biased region" description="Low complexity" evidence="1">
    <location>
        <begin position="11"/>
        <end position="21"/>
    </location>
</feature>
<proteinExistence type="predicted"/>
<evidence type="ECO:0000313" key="3">
    <source>
        <dbReference type="EMBL" id="RXN33929.1"/>
    </source>
</evidence>
<keyword evidence="4" id="KW-1185">Reference proteome</keyword>
<organism evidence="2 4">
    <name type="scientific">Labeo rohita</name>
    <name type="common">Indian major carp</name>
    <name type="synonym">Cyprinus rohita</name>
    <dbReference type="NCBI Taxonomy" id="84645"/>
    <lineage>
        <taxon>Eukaryota</taxon>
        <taxon>Metazoa</taxon>
        <taxon>Chordata</taxon>
        <taxon>Craniata</taxon>
        <taxon>Vertebrata</taxon>
        <taxon>Euteleostomi</taxon>
        <taxon>Actinopterygii</taxon>
        <taxon>Neopterygii</taxon>
        <taxon>Teleostei</taxon>
        <taxon>Ostariophysi</taxon>
        <taxon>Cypriniformes</taxon>
        <taxon>Cyprinidae</taxon>
        <taxon>Labeoninae</taxon>
        <taxon>Labeonini</taxon>
        <taxon>Labeo</taxon>
    </lineage>
</organism>
<reference evidence="2 4" key="1">
    <citation type="submission" date="2018-03" db="EMBL/GenBank/DDBJ databases">
        <title>Draft genome sequence of Rohu Carp (Labeo rohita).</title>
        <authorList>
            <person name="Das P."/>
            <person name="Kushwaha B."/>
            <person name="Joshi C.G."/>
            <person name="Kumar D."/>
            <person name="Nagpure N.S."/>
            <person name="Sahoo L."/>
            <person name="Das S.P."/>
            <person name="Bit A."/>
            <person name="Patnaik S."/>
            <person name="Meher P.K."/>
            <person name="Jayasankar P."/>
            <person name="Koringa P.G."/>
            <person name="Patel N.V."/>
            <person name="Hinsu A.T."/>
            <person name="Kumar R."/>
            <person name="Pandey M."/>
            <person name="Agarwal S."/>
            <person name="Srivastava S."/>
            <person name="Singh M."/>
            <person name="Iquebal M.A."/>
            <person name="Jaiswal S."/>
            <person name="Angadi U.B."/>
            <person name="Kumar N."/>
            <person name="Raza M."/>
            <person name="Shah T.M."/>
            <person name="Rai A."/>
            <person name="Jena J.K."/>
        </authorList>
    </citation>
    <scope>NUCLEOTIDE SEQUENCE [LARGE SCALE GENOMIC DNA]</scope>
    <source>
        <strain evidence="2">DASCIFA01</strain>
        <tissue evidence="2">Testis</tissue>
    </source>
</reference>
<evidence type="ECO:0000313" key="4">
    <source>
        <dbReference type="Proteomes" id="UP000290572"/>
    </source>
</evidence>
<sequence>MVSVESDMVSTQKENNTQTKTQRIGSEITLKLIKQTDITYQDMWTAPVRKATQMNKKKGTEHEKPKPELADPHKNW</sequence>
<feature type="region of interest" description="Disordered" evidence="1">
    <location>
        <begin position="1"/>
        <end position="21"/>
    </location>
</feature>
<comment type="caution">
    <text evidence="2">The sequence shown here is derived from an EMBL/GenBank/DDBJ whole genome shotgun (WGS) entry which is preliminary data.</text>
</comment>
<dbReference type="EMBL" id="QBIY01011232">
    <property type="protein sequence ID" value="RXN33929.1"/>
    <property type="molecule type" value="Genomic_DNA"/>
</dbReference>
<dbReference type="AlphaFoldDB" id="A0A498NPE0"/>
<feature type="compositionally biased region" description="Basic and acidic residues" evidence="1">
    <location>
        <begin position="58"/>
        <end position="76"/>
    </location>
</feature>
<protein>
    <submittedName>
        <fullName evidence="2">Uncharacterized protein</fullName>
    </submittedName>
</protein>
<dbReference type="Proteomes" id="UP000290572">
    <property type="component" value="Unassembled WGS sequence"/>
</dbReference>
<gene>
    <name evidence="2" type="ORF">ROHU_004215</name>
    <name evidence="3" type="ORF">ROHU_004232</name>
</gene>
<dbReference type="EMBL" id="QBIY01011232">
    <property type="protein sequence ID" value="RXN33912.1"/>
    <property type="molecule type" value="Genomic_DNA"/>
</dbReference>